<keyword evidence="3" id="KW-0560">Oxidoreductase</keyword>
<evidence type="ECO:0000256" key="1">
    <source>
        <dbReference type="ARBA" id="ARBA00006484"/>
    </source>
</evidence>
<dbReference type="RefSeq" id="WP_050672001.1">
    <property type="nucleotide sequence ID" value="NZ_LAIR01000002.1"/>
</dbReference>
<reference evidence="6" key="1">
    <citation type="submission" date="2015-03" db="EMBL/GenBank/DDBJ databases">
        <title>Luteipulveratus halotolerans sp. nov., a novel actinobacterium (Dermacoccaceae) from Sarawak, Malaysia.</title>
        <authorList>
            <person name="Juboi H."/>
            <person name="Basik A."/>
            <person name="Shamsul S.S."/>
            <person name="Arnold P."/>
            <person name="Schmitt E.K."/>
            <person name="Sanglier J.-J."/>
            <person name="Yeo T."/>
        </authorList>
    </citation>
    <scope>NUCLEOTIDE SEQUENCE [LARGE SCALE GENOMIC DNA]</scope>
    <source>
        <strain evidence="6">C296001</strain>
    </source>
</reference>
<dbReference type="PANTHER" id="PTHR43391">
    <property type="entry name" value="RETINOL DEHYDROGENASE-RELATED"/>
    <property type="match status" value="1"/>
</dbReference>
<dbReference type="InterPro" id="IPR002347">
    <property type="entry name" value="SDR_fam"/>
</dbReference>
<sequence length="295" mass="32173">MPRNPLSRKQPQSYAGKRALVTGGASGLGQALVKQLVADGATVLVVDVHEQAPEGALPEGVLYRQLDVRDEEGWDELRNWVEASWGGLDLLVNNAGIAVGGRIDVTSLDDWDRIIEINLMGVVKGIRAFVPMLKEQGSGHIVSTASLAGLVHAPSMSAYNVVKAGVVALSETLRYELSPWHIDVSVICPSFFRTNLAESLAGKDVEMEETAVKLITKAPRSADQVAARAYDGMRRRKFIILTDNDGIAAYNGKRFSHAVYDRMMKQAGADVRSSKPNQLEKIAELQKNVAARRKR</sequence>
<dbReference type="OrthoDB" id="9775296at2"/>
<comment type="similarity">
    <text evidence="1 4">Belongs to the short-chain dehydrogenases/reductases (SDR) family.</text>
</comment>
<organism evidence="5 6">
    <name type="scientific">Luteipulveratus halotolerans</name>
    <dbReference type="NCBI Taxonomy" id="1631356"/>
    <lineage>
        <taxon>Bacteria</taxon>
        <taxon>Bacillati</taxon>
        <taxon>Actinomycetota</taxon>
        <taxon>Actinomycetes</taxon>
        <taxon>Micrococcales</taxon>
        <taxon>Dermacoccaceae</taxon>
        <taxon>Luteipulveratus</taxon>
    </lineage>
</organism>
<dbReference type="InterPro" id="IPR036291">
    <property type="entry name" value="NAD(P)-bd_dom_sf"/>
</dbReference>
<dbReference type="Proteomes" id="UP000037397">
    <property type="component" value="Unassembled WGS sequence"/>
</dbReference>
<dbReference type="STRING" id="1631356.VV01_17500"/>
<accession>A0A0L6CPW0</accession>
<evidence type="ECO:0000256" key="2">
    <source>
        <dbReference type="ARBA" id="ARBA00022857"/>
    </source>
</evidence>
<dbReference type="PANTHER" id="PTHR43391:SF14">
    <property type="entry name" value="DEHYDROGENASE_REDUCTASE SDR FAMILY PROTEIN 7-LIKE"/>
    <property type="match status" value="1"/>
</dbReference>
<dbReference type="AlphaFoldDB" id="A0A0L6CPW0"/>
<evidence type="ECO:0000256" key="4">
    <source>
        <dbReference type="RuleBase" id="RU000363"/>
    </source>
</evidence>
<dbReference type="PRINTS" id="PR00080">
    <property type="entry name" value="SDRFAMILY"/>
</dbReference>
<dbReference type="EMBL" id="LAIR01000002">
    <property type="protein sequence ID" value="KNX39563.1"/>
    <property type="molecule type" value="Genomic_DNA"/>
</dbReference>
<gene>
    <name evidence="5" type="ORF">VV01_17500</name>
</gene>
<dbReference type="Pfam" id="PF00106">
    <property type="entry name" value="adh_short"/>
    <property type="match status" value="1"/>
</dbReference>
<comment type="caution">
    <text evidence="5">The sequence shown here is derived from an EMBL/GenBank/DDBJ whole genome shotgun (WGS) entry which is preliminary data.</text>
</comment>
<evidence type="ECO:0000313" key="6">
    <source>
        <dbReference type="Proteomes" id="UP000037397"/>
    </source>
</evidence>
<keyword evidence="2" id="KW-0521">NADP</keyword>
<dbReference type="CDD" id="cd05233">
    <property type="entry name" value="SDR_c"/>
    <property type="match status" value="1"/>
</dbReference>
<name>A0A0L6CPW0_9MICO</name>
<dbReference type="GO" id="GO:0016491">
    <property type="term" value="F:oxidoreductase activity"/>
    <property type="evidence" value="ECO:0007669"/>
    <property type="project" value="UniProtKB-KW"/>
</dbReference>
<dbReference type="PATRIC" id="fig|1631356.3.peg.3484"/>
<protein>
    <submittedName>
        <fullName evidence="5">Short-chain dehydrogenase</fullName>
    </submittedName>
</protein>
<evidence type="ECO:0000313" key="5">
    <source>
        <dbReference type="EMBL" id="KNX39563.1"/>
    </source>
</evidence>
<evidence type="ECO:0000256" key="3">
    <source>
        <dbReference type="ARBA" id="ARBA00023002"/>
    </source>
</evidence>
<keyword evidence="6" id="KW-1185">Reference proteome</keyword>
<dbReference type="Gene3D" id="3.40.50.720">
    <property type="entry name" value="NAD(P)-binding Rossmann-like Domain"/>
    <property type="match status" value="1"/>
</dbReference>
<proteinExistence type="inferred from homology"/>
<dbReference type="PRINTS" id="PR00081">
    <property type="entry name" value="GDHRDH"/>
</dbReference>
<dbReference type="SUPFAM" id="SSF51735">
    <property type="entry name" value="NAD(P)-binding Rossmann-fold domains"/>
    <property type="match status" value="1"/>
</dbReference>